<dbReference type="AlphaFoldDB" id="A0A286GT93"/>
<evidence type="ECO:0000256" key="3">
    <source>
        <dbReference type="ARBA" id="ARBA00022448"/>
    </source>
</evidence>
<keyword evidence="13" id="KW-1185">Reference proteome</keyword>
<dbReference type="InterPro" id="IPR050739">
    <property type="entry name" value="MFP"/>
</dbReference>
<dbReference type="InterPro" id="IPR058982">
    <property type="entry name" value="Beta-barrel_AprE"/>
</dbReference>
<keyword evidence="6 9" id="KW-0812">Transmembrane</keyword>
<dbReference type="RefSeq" id="WP_097280483.1">
    <property type="nucleotide sequence ID" value="NZ_OCNJ01000008.1"/>
</dbReference>
<feature type="domain" description="AprE-like beta-barrel" evidence="11">
    <location>
        <begin position="355"/>
        <end position="444"/>
    </location>
</feature>
<evidence type="ECO:0000256" key="1">
    <source>
        <dbReference type="ARBA" id="ARBA00004377"/>
    </source>
</evidence>
<reference evidence="12 13" key="1">
    <citation type="submission" date="2017-09" db="EMBL/GenBank/DDBJ databases">
        <authorList>
            <person name="Ehlers B."/>
            <person name="Leendertz F.H."/>
        </authorList>
    </citation>
    <scope>NUCLEOTIDE SEQUENCE [LARGE SCALE GENOMIC DNA]</scope>
    <source>
        <strain evidence="12 13">USBA 140</strain>
    </source>
</reference>
<evidence type="ECO:0000256" key="7">
    <source>
        <dbReference type="ARBA" id="ARBA00022989"/>
    </source>
</evidence>
<keyword evidence="5 9" id="KW-0997">Cell inner membrane</keyword>
<evidence type="ECO:0000256" key="8">
    <source>
        <dbReference type="ARBA" id="ARBA00023136"/>
    </source>
</evidence>
<comment type="subcellular location">
    <subcellularLocation>
        <location evidence="1 9">Cell inner membrane</location>
        <topology evidence="1 9">Single-pass membrane protein</topology>
    </subcellularLocation>
</comment>
<dbReference type="EMBL" id="OCNJ01000008">
    <property type="protein sequence ID" value="SOD98765.1"/>
    <property type="molecule type" value="Genomic_DNA"/>
</dbReference>
<gene>
    <name evidence="12" type="ORF">SAMN05421508_10877</name>
</gene>
<organism evidence="12 13">
    <name type="scientific">Caenispirillum bisanense</name>
    <dbReference type="NCBI Taxonomy" id="414052"/>
    <lineage>
        <taxon>Bacteria</taxon>
        <taxon>Pseudomonadati</taxon>
        <taxon>Pseudomonadota</taxon>
        <taxon>Alphaproteobacteria</taxon>
        <taxon>Rhodospirillales</taxon>
        <taxon>Novispirillaceae</taxon>
        <taxon>Caenispirillum</taxon>
    </lineage>
</organism>
<dbReference type="OrthoDB" id="9810980at2"/>
<evidence type="ECO:0000259" key="11">
    <source>
        <dbReference type="Pfam" id="PF26002"/>
    </source>
</evidence>
<keyword evidence="8 9" id="KW-0472">Membrane</keyword>
<keyword evidence="3 9" id="KW-0813">Transport</keyword>
<proteinExistence type="inferred from homology"/>
<evidence type="ECO:0000256" key="9">
    <source>
        <dbReference type="RuleBase" id="RU365093"/>
    </source>
</evidence>
<comment type="similarity">
    <text evidence="2 9">Belongs to the membrane fusion protein (MFP) (TC 8.A.1) family.</text>
</comment>
<dbReference type="GO" id="GO:0005886">
    <property type="term" value="C:plasma membrane"/>
    <property type="evidence" value="ECO:0007669"/>
    <property type="project" value="UniProtKB-SubCell"/>
</dbReference>
<protein>
    <recommendedName>
        <fullName evidence="9">Membrane fusion protein (MFP) family protein</fullName>
    </recommendedName>
</protein>
<dbReference type="NCBIfam" id="TIGR01843">
    <property type="entry name" value="type_I_hlyD"/>
    <property type="match status" value="1"/>
</dbReference>
<evidence type="ECO:0000256" key="4">
    <source>
        <dbReference type="ARBA" id="ARBA00022475"/>
    </source>
</evidence>
<evidence type="ECO:0000313" key="13">
    <source>
        <dbReference type="Proteomes" id="UP000219621"/>
    </source>
</evidence>
<feature type="domain" description="AprE-like long alpha-helical hairpin" evidence="10">
    <location>
        <begin position="122"/>
        <end position="313"/>
    </location>
</feature>
<evidence type="ECO:0000256" key="5">
    <source>
        <dbReference type="ARBA" id="ARBA00022519"/>
    </source>
</evidence>
<keyword evidence="4 9" id="KW-1003">Cell membrane</keyword>
<evidence type="ECO:0000256" key="2">
    <source>
        <dbReference type="ARBA" id="ARBA00009477"/>
    </source>
</evidence>
<dbReference type="InterPro" id="IPR058781">
    <property type="entry name" value="HH_AprE-like"/>
</dbReference>
<dbReference type="PANTHER" id="PTHR30386">
    <property type="entry name" value="MEMBRANE FUSION SUBUNIT OF EMRAB-TOLC MULTIDRUG EFFLUX PUMP"/>
    <property type="match status" value="1"/>
</dbReference>
<accession>A0A286GT93</accession>
<dbReference type="PRINTS" id="PR01490">
    <property type="entry name" value="RTXTOXIND"/>
</dbReference>
<sequence>MSNTVPAAAPAGGVPSAEERKLRPVAVPLPPDLIDVAPPSVDMRWPIIAGLLIILVAFGGVGSWAAFAPLQSAVVAPGTVVVESNVKSVQHLEGGIVKEVLVRDGDLVEAGQIVVRLQEVQAQASSSLVENQLWAALAQEARLMAERDDAKQVVFPDQLLERAVGNAEISAIVAAQERQFDERRKSLEGQVSILNARIGQNQQEIEGLKVQKASKERQVRIFAEELKGLRELFEKGYTPRTRILAMEREVAELEGEIGAAVSGIARAQKSIGEAKLQIEQTRQRFREEVVGQLRDVQVQVSDLREKLTVASDVLERTVIRAPQTGYVQKLSVHTVGGVIRPGEELMQVVPQDARLVIEAHLSPMDIDQVQVGQLAEARFSAFHTQDIPAIHGIVTVVSADRLTDERTGVPYYLSRVEVDDEELLKIGNRHLVPGMPADVVITTGERTALDYFLKPIEQFSMRAMKEE</sequence>
<dbReference type="Pfam" id="PF26002">
    <property type="entry name" value="Beta-barrel_AprE"/>
    <property type="match status" value="1"/>
</dbReference>
<dbReference type="GO" id="GO:0015031">
    <property type="term" value="P:protein transport"/>
    <property type="evidence" value="ECO:0007669"/>
    <property type="project" value="InterPro"/>
</dbReference>
<evidence type="ECO:0000259" key="10">
    <source>
        <dbReference type="Pfam" id="PF25994"/>
    </source>
</evidence>
<evidence type="ECO:0000256" key="6">
    <source>
        <dbReference type="ARBA" id="ARBA00022692"/>
    </source>
</evidence>
<evidence type="ECO:0000313" key="12">
    <source>
        <dbReference type="EMBL" id="SOD98765.1"/>
    </source>
</evidence>
<dbReference type="Gene3D" id="2.40.50.100">
    <property type="match status" value="1"/>
</dbReference>
<keyword evidence="7 9" id="KW-1133">Transmembrane helix</keyword>
<name>A0A286GT93_9PROT</name>
<dbReference type="Gene3D" id="2.40.30.170">
    <property type="match status" value="1"/>
</dbReference>
<dbReference type="InterPro" id="IPR010129">
    <property type="entry name" value="T1SS_HlyD"/>
</dbReference>
<dbReference type="Proteomes" id="UP000219621">
    <property type="component" value="Unassembled WGS sequence"/>
</dbReference>
<feature type="transmembrane region" description="Helical" evidence="9">
    <location>
        <begin position="47"/>
        <end position="67"/>
    </location>
</feature>
<dbReference type="PANTHER" id="PTHR30386:SF17">
    <property type="entry name" value="ALKALINE PROTEASE SECRETION PROTEIN APRE"/>
    <property type="match status" value="1"/>
</dbReference>
<dbReference type="Pfam" id="PF25994">
    <property type="entry name" value="HH_AprE"/>
    <property type="match status" value="1"/>
</dbReference>